<dbReference type="Pfam" id="PF06568">
    <property type="entry name" value="YjiS-like"/>
    <property type="match status" value="1"/>
</dbReference>
<feature type="domain" description="YjiS-like" evidence="1">
    <location>
        <begin position="30"/>
        <end position="60"/>
    </location>
</feature>
<dbReference type="RefSeq" id="WP_072898524.1">
    <property type="nucleotide sequence ID" value="NZ_FQXB01000001.1"/>
</dbReference>
<evidence type="ECO:0000313" key="3">
    <source>
        <dbReference type="Proteomes" id="UP000184074"/>
    </source>
</evidence>
<dbReference type="EMBL" id="FQXB01000001">
    <property type="protein sequence ID" value="SHG61298.1"/>
    <property type="molecule type" value="Genomic_DNA"/>
</dbReference>
<dbReference type="Proteomes" id="UP000184074">
    <property type="component" value="Unassembled WGS sequence"/>
</dbReference>
<proteinExistence type="predicted"/>
<organism evidence="2 3">
    <name type="scientific">Cognatiyoonia sediminum</name>
    <dbReference type="NCBI Taxonomy" id="1508389"/>
    <lineage>
        <taxon>Bacteria</taxon>
        <taxon>Pseudomonadati</taxon>
        <taxon>Pseudomonadota</taxon>
        <taxon>Alphaproteobacteria</taxon>
        <taxon>Rhodobacterales</taxon>
        <taxon>Paracoccaceae</taxon>
        <taxon>Cognatiyoonia</taxon>
    </lineage>
</organism>
<gene>
    <name evidence="2" type="ORF">SAMN05444003_0161</name>
</gene>
<dbReference type="AlphaFoldDB" id="A0A1M5L8F8"/>
<evidence type="ECO:0000259" key="1">
    <source>
        <dbReference type="Pfam" id="PF06568"/>
    </source>
</evidence>
<evidence type="ECO:0000313" key="2">
    <source>
        <dbReference type="EMBL" id="SHG61298.1"/>
    </source>
</evidence>
<reference evidence="2 3" key="1">
    <citation type="submission" date="2016-11" db="EMBL/GenBank/DDBJ databases">
        <authorList>
            <person name="Jaros S."/>
            <person name="Januszkiewicz K."/>
            <person name="Wedrychowicz H."/>
        </authorList>
    </citation>
    <scope>NUCLEOTIDE SEQUENCE [LARGE SCALE GENOMIC DNA]</scope>
    <source>
        <strain evidence="2 3">DSM 28715</strain>
    </source>
</reference>
<dbReference type="InterPro" id="IPR009506">
    <property type="entry name" value="YjiS-like"/>
</dbReference>
<accession>A0A1M5L8F8</accession>
<dbReference type="OrthoDB" id="8244198at2"/>
<dbReference type="STRING" id="1508389.SAMN05444003_0161"/>
<keyword evidence="3" id="KW-1185">Reference proteome</keyword>
<name>A0A1M5L8F8_9RHOB</name>
<protein>
    <recommendedName>
        <fullName evidence="1">YjiS-like domain-containing protein</fullName>
    </recommendedName>
</protein>
<sequence length="71" mass="7936">MAYVSTTRATSVTFGQRFNEFRARMAEASAQRKTYNTTMSELSALSNRELADLGLHRSMIKQVALEAAYGK</sequence>